<proteinExistence type="predicted"/>
<dbReference type="OrthoDB" id="5521406at2"/>
<evidence type="ECO:0000313" key="1">
    <source>
        <dbReference type="EMBL" id="TXD34863.1"/>
    </source>
</evidence>
<dbReference type="Proteomes" id="UP000321046">
    <property type="component" value="Unassembled WGS sequence"/>
</dbReference>
<dbReference type="InterPro" id="IPR028964">
    <property type="entry name" value="Imm8"/>
</dbReference>
<dbReference type="Pfam" id="PF15586">
    <property type="entry name" value="Imm8"/>
    <property type="match status" value="1"/>
</dbReference>
<gene>
    <name evidence="1" type="ORF">FRC96_12445</name>
</gene>
<name>A0A5C6WZ84_9DELT</name>
<organism evidence="1 2">
    <name type="scientific">Lujinxingia vulgaris</name>
    <dbReference type="NCBI Taxonomy" id="2600176"/>
    <lineage>
        <taxon>Bacteria</taxon>
        <taxon>Deltaproteobacteria</taxon>
        <taxon>Bradymonadales</taxon>
        <taxon>Lujinxingiaceae</taxon>
        <taxon>Lujinxingia</taxon>
    </lineage>
</organism>
<evidence type="ECO:0000313" key="2">
    <source>
        <dbReference type="Proteomes" id="UP000321046"/>
    </source>
</evidence>
<dbReference type="EMBL" id="VOSL01000053">
    <property type="protein sequence ID" value="TXD34863.1"/>
    <property type="molecule type" value="Genomic_DNA"/>
</dbReference>
<protein>
    <recommendedName>
        <fullName evidence="3">Immunity protein 8</fullName>
    </recommendedName>
</protein>
<comment type="caution">
    <text evidence="1">The sequence shown here is derived from an EMBL/GenBank/DDBJ whole genome shotgun (WGS) entry which is preliminary data.</text>
</comment>
<dbReference type="RefSeq" id="WP_146974814.1">
    <property type="nucleotide sequence ID" value="NZ_VOSL01000053.1"/>
</dbReference>
<evidence type="ECO:0008006" key="3">
    <source>
        <dbReference type="Google" id="ProtNLM"/>
    </source>
</evidence>
<sequence length="125" mass="14595">MKAALINYHSPDVDDLDSWEPEQSDCFGFLLEVEIGISFEKGADVFQFMVCTPRWLEENYKKEKVVSLRGYIVVFRYDLYEIVSWIDNLIDKAAGDDWESIATWIGRYGLWEFTDHDTQPVLFPG</sequence>
<reference evidence="1 2" key="1">
    <citation type="submission" date="2019-08" db="EMBL/GenBank/DDBJ databases">
        <title>Bradymonadales sp. TMQ2.</title>
        <authorList>
            <person name="Liang Q."/>
        </authorList>
    </citation>
    <scope>NUCLEOTIDE SEQUENCE [LARGE SCALE GENOMIC DNA]</scope>
    <source>
        <strain evidence="1 2">TMQ2</strain>
    </source>
</reference>
<dbReference type="AlphaFoldDB" id="A0A5C6WZ84"/>
<accession>A0A5C6WZ84</accession>